<dbReference type="Proteomes" id="UP001626550">
    <property type="component" value="Unassembled WGS sequence"/>
</dbReference>
<dbReference type="AlphaFoldDB" id="A0ABD2QA32"/>
<reference evidence="1 2" key="1">
    <citation type="submission" date="2024-11" db="EMBL/GenBank/DDBJ databases">
        <title>Adaptive evolution of stress response genes in parasites aligns with host niche diversity.</title>
        <authorList>
            <person name="Hahn C."/>
            <person name="Resl P."/>
        </authorList>
    </citation>
    <scope>NUCLEOTIDE SEQUENCE [LARGE SCALE GENOMIC DNA]</scope>
    <source>
        <strain evidence="1">EGGRZ-B1_66</strain>
        <tissue evidence="1">Body</tissue>
    </source>
</reference>
<proteinExistence type="predicted"/>
<comment type="caution">
    <text evidence="1">The sequence shown here is derived from an EMBL/GenBank/DDBJ whole genome shotgun (WGS) entry which is preliminary data.</text>
</comment>
<keyword evidence="2" id="KW-1185">Reference proteome</keyword>
<accession>A0ABD2QA32</accession>
<dbReference type="EMBL" id="JBJKFK010000542">
    <property type="protein sequence ID" value="KAL3316418.1"/>
    <property type="molecule type" value="Genomic_DNA"/>
</dbReference>
<gene>
    <name evidence="1" type="ORF">Ciccas_004935</name>
</gene>
<organism evidence="1 2">
    <name type="scientific">Cichlidogyrus casuarinus</name>
    <dbReference type="NCBI Taxonomy" id="1844966"/>
    <lineage>
        <taxon>Eukaryota</taxon>
        <taxon>Metazoa</taxon>
        <taxon>Spiralia</taxon>
        <taxon>Lophotrochozoa</taxon>
        <taxon>Platyhelminthes</taxon>
        <taxon>Monogenea</taxon>
        <taxon>Monopisthocotylea</taxon>
        <taxon>Dactylogyridea</taxon>
        <taxon>Ancyrocephalidae</taxon>
        <taxon>Cichlidogyrus</taxon>
    </lineage>
</organism>
<sequence length="98" mass="11451">MNQDWFKAYLTGPQLELASETLLDIHAWLNSNRQSQSEPKRRLESDKSHWLSTCAAAIFMASVRRRRFNLQITSFDTCFLSKTKGDPSHFDFFLLHLT</sequence>
<evidence type="ECO:0000313" key="1">
    <source>
        <dbReference type="EMBL" id="KAL3316418.1"/>
    </source>
</evidence>
<protein>
    <submittedName>
        <fullName evidence="1">Uncharacterized protein</fullName>
    </submittedName>
</protein>
<name>A0ABD2QA32_9PLAT</name>
<evidence type="ECO:0000313" key="2">
    <source>
        <dbReference type="Proteomes" id="UP001626550"/>
    </source>
</evidence>